<keyword evidence="4 5" id="KW-0802">TPR repeat</keyword>
<dbReference type="AlphaFoldDB" id="A0A4V3AV62"/>
<dbReference type="SUPFAM" id="SSF48452">
    <property type="entry name" value="TPR-like"/>
    <property type="match status" value="1"/>
</dbReference>
<comment type="subcellular location">
    <subcellularLocation>
        <location evidence="1">Cell envelope</location>
    </subcellularLocation>
</comment>
<evidence type="ECO:0000256" key="1">
    <source>
        <dbReference type="ARBA" id="ARBA00004196"/>
    </source>
</evidence>
<proteinExistence type="predicted"/>
<evidence type="ECO:0000313" key="9">
    <source>
        <dbReference type="EMBL" id="TDK67588.1"/>
    </source>
</evidence>
<feature type="domain" description="Cytochrome c-type biogenesis protein H Ig-like" evidence="7">
    <location>
        <begin position="312"/>
        <end position="416"/>
    </location>
</feature>
<evidence type="ECO:0000259" key="7">
    <source>
        <dbReference type="Pfam" id="PF23892"/>
    </source>
</evidence>
<dbReference type="GO" id="GO:0017004">
    <property type="term" value="P:cytochrome complex assembly"/>
    <property type="evidence" value="ECO:0007669"/>
    <property type="project" value="UniProtKB-KW"/>
</dbReference>
<organism evidence="9 10">
    <name type="scientific">Sapientia aquatica</name>
    <dbReference type="NCBI Taxonomy" id="1549640"/>
    <lineage>
        <taxon>Bacteria</taxon>
        <taxon>Pseudomonadati</taxon>
        <taxon>Pseudomonadota</taxon>
        <taxon>Betaproteobacteria</taxon>
        <taxon>Burkholderiales</taxon>
        <taxon>Oxalobacteraceae</taxon>
        <taxon>Sapientia</taxon>
    </lineage>
</organism>
<dbReference type="GO" id="GO:0005886">
    <property type="term" value="C:plasma membrane"/>
    <property type="evidence" value="ECO:0007669"/>
    <property type="project" value="TreeGrafter"/>
</dbReference>
<comment type="caution">
    <text evidence="9">The sequence shown here is derived from an EMBL/GenBank/DDBJ whole genome shotgun (WGS) entry which is preliminary data.</text>
</comment>
<feature type="domain" description="Cytochrome c-type biogenesis protein H TPR" evidence="8">
    <location>
        <begin position="124"/>
        <end position="264"/>
    </location>
</feature>
<evidence type="ECO:0000256" key="2">
    <source>
        <dbReference type="ARBA" id="ARBA00022737"/>
    </source>
</evidence>
<dbReference type="InterPro" id="IPR056413">
    <property type="entry name" value="TPR_CcmH_CycH"/>
</dbReference>
<name>A0A4V3AV62_9BURK</name>
<dbReference type="PANTHER" id="PTHR47870">
    <property type="entry name" value="CYTOCHROME C-TYPE BIOGENESIS PROTEIN CCMH"/>
    <property type="match status" value="1"/>
</dbReference>
<dbReference type="EMBL" id="SMYL01000002">
    <property type="protein sequence ID" value="TDK67588.1"/>
    <property type="molecule type" value="Genomic_DNA"/>
</dbReference>
<sequence length="420" mass="44618">MTMFLLVAALLLIAALLFVMPALLSAPNTAKTVVRNELNLDVLRDQLRELDTDFANGIIDQESYDNARKELEKRVATDVLADDAAPSTTSAKPVIAMAIGLVVPIVAISLYFYMGNPSGLDPAQAKANAGQAAEITQEQIIAMVATLEQKLKANPNDVQGWEMLARSYHIQGRYRESAGAYEQLIKLVPDNAEILADYADVLGMAQNKSLQGEPEKIIARALQIDPKNVKALALAGSAAFDERDYQNAVMLWKKILDEVDPQSDMGRSIASSIAEAQAMAGGVTAPAIGATPAAAPTQAASAPQILGKAVEGDVSIDPSFKNQVDGETTVFIFARAEQGPRFPLAVLKKQVKDLPLHFKLDDSMGMMPNVKLSDFSSVVVGARVSSTGSATPQAGDLEGTGNPVAPGATGLKIVINTRHQ</sequence>
<evidence type="ECO:0000256" key="4">
    <source>
        <dbReference type="ARBA" id="ARBA00022803"/>
    </source>
</evidence>
<gene>
    <name evidence="9" type="primary">ccmI</name>
    <name evidence="9" type="ORF">E2I14_07535</name>
</gene>
<dbReference type="RefSeq" id="WP_133326986.1">
    <property type="nucleotide sequence ID" value="NZ_SMYL01000002.1"/>
</dbReference>
<dbReference type="Pfam" id="PF23892">
    <property type="entry name" value="Ig_CycH"/>
    <property type="match status" value="1"/>
</dbReference>
<evidence type="ECO:0000313" key="10">
    <source>
        <dbReference type="Proteomes" id="UP000294829"/>
    </source>
</evidence>
<dbReference type="Proteomes" id="UP000294829">
    <property type="component" value="Unassembled WGS sequence"/>
</dbReference>
<dbReference type="InterPro" id="IPR019734">
    <property type="entry name" value="TPR_rpt"/>
</dbReference>
<feature type="transmembrane region" description="Helical" evidence="6">
    <location>
        <begin position="94"/>
        <end position="114"/>
    </location>
</feature>
<dbReference type="InterPro" id="IPR051263">
    <property type="entry name" value="C-type_cytochrome_biogenesis"/>
</dbReference>
<dbReference type="PANTHER" id="PTHR47870:SF4">
    <property type="entry name" value="CYTOCHROME C-TYPE BIOGENESIS PROTEIN CYCH"/>
    <property type="match status" value="1"/>
</dbReference>
<keyword evidence="2" id="KW-0677">Repeat</keyword>
<dbReference type="SMART" id="SM00028">
    <property type="entry name" value="TPR"/>
    <property type="match status" value="2"/>
</dbReference>
<keyword evidence="6" id="KW-1133">Transmembrane helix</keyword>
<dbReference type="Pfam" id="PF23914">
    <property type="entry name" value="TPR_CcmH_CycH"/>
    <property type="match status" value="1"/>
</dbReference>
<dbReference type="InterPro" id="IPR017560">
    <property type="entry name" value="Cyt_c_biogenesis_CcmI"/>
</dbReference>
<dbReference type="InterPro" id="IPR056412">
    <property type="entry name" value="Ig_CycH"/>
</dbReference>
<dbReference type="PROSITE" id="PS50005">
    <property type="entry name" value="TPR"/>
    <property type="match status" value="1"/>
</dbReference>
<keyword evidence="6" id="KW-0812">Transmembrane</keyword>
<keyword evidence="6" id="KW-0472">Membrane</keyword>
<dbReference type="Gene3D" id="1.25.40.10">
    <property type="entry name" value="Tetratricopeptide repeat domain"/>
    <property type="match status" value="1"/>
</dbReference>
<dbReference type="GO" id="GO:0030313">
    <property type="term" value="C:cell envelope"/>
    <property type="evidence" value="ECO:0007669"/>
    <property type="project" value="UniProtKB-SubCell"/>
</dbReference>
<dbReference type="OrthoDB" id="9776053at2"/>
<protein>
    <submittedName>
        <fullName evidence="9">C-type cytochrome biogenesis protein CcmI</fullName>
    </submittedName>
</protein>
<evidence type="ECO:0000256" key="6">
    <source>
        <dbReference type="SAM" id="Phobius"/>
    </source>
</evidence>
<feature type="repeat" description="TPR" evidence="5">
    <location>
        <begin position="158"/>
        <end position="191"/>
    </location>
</feature>
<accession>A0A4V3AV62</accession>
<evidence type="ECO:0000259" key="8">
    <source>
        <dbReference type="Pfam" id="PF23914"/>
    </source>
</evidence>
<dbReference type="InterPro" id="IPR011990">
    <property type="entry name" value="TPR-like_helical_dom_sf"/>
</dbReference>
<keyword evidence="10" id="KW-1185">Reference proteome</keyword>
<evidence type="ECO:0000256" key="3">
    <source>
        <dbReference type="ARBA" id="ARBA00022748"/>
    </source>
</evidence>
<evidence type="ECO:0000256" key="5">
    <source>
        <dbReference type="PROSITE-ProRule" id="PRU00339"/>
    </source>
</evidence>
<keyword evidence="3" id="KW-0201">Cytochrome c-type biogenesis</keyword>
<dbReference type="NCBIfam" id="TIGR03142">
    <property type="entry name" value="cytochro_ccmI"/>
    <property type="match status" value="1"/>
</dbReference>
<reference evidence="9 10" key="1">
    <citation type="submission" date="2019-03" db="EMBL/GenBank/DDBJ databases">
        <title>Sapientia aquatica gen. nov., sp. nov., isolated from a crater lake.</title>
        <authorList>
            <person name="Felfoldi T."/>
            <person name="Szabo A."/>
            <person name="Toth E."/>
            <person name="Schumann P."/>
            <person name="Keki Z."/>
            <person name="Marialigeti K."/>
            <person name="Mathe I."/>
        </authorList>
    </citation>
    <scope>NUCLEOTIDE SEQUENCE [LARGE SCALE GENOMIC DNA]</scope>
    <source>
        <strain evidence="9 10">SA-152</strain>
    </source>
</reference>